<dbReference type="SUPFAM" id="SSF52833">
    <property type="entry name" value="Thioredoxin-like"/>
    <property type="match status" value="1"/>
</dbReference>
<evidence type="ECO:0000313" key="3">
    <source>
        <dbReference type="EMBL" id="SHH24231.1"/>
    </source>
</evidence>
<feature type="domain" description="GST N-terminal" evidence="1">
    <location>
        <begin position="1"/>
        <end position="81"/>
    </location>
</feature>
<organism evidence="3 4">
    <name type="scientific">Cognatishimia maritima</name>
    <dbReference type="NCBI Taxonomy" id="870908"/>
    <lineage>
        <taxon>Bacteria</taxon>
        <taxon>Pseudomonadati</taxon>
        <taxon>Pseudomonadota</taxon>
        <taxon>Alphaproteobacteria</taxon>
        <taxon>Rhodobacterales</taxon>
        <taxon>Paracoccaceae</taxon>
        <taxon>Cognatishimia</taxon>
    </lineage>
</organism>
<dbReference type="InterPro" id="IPR050983">
    <property type="entry name" value="GST_Omega/HSP26"/>
</dbReference>
<dbReference type="STRING" id="870908.SAMN04488044_2164"/>
<dbReference type="PANTHER" id="PTHR43968">
    <property type="match status" value="1"/>
</dbReference>
<proteinExistence type="predicted"/>
<dbReference type="SFLD" id="SFLDG00358">
    <property type="entry name" value="Main_(cytGST)"/>
    <property type="match status" value="1"/>
</dbReference>
<dbReference type="Proteomes" id="UP000184211">
    <property type="component" value="Unassembled WGS sequence"/>
</dbReference>
<dbReference type="InterPro" id="IPR004046">
    <property type="entry name" value="GST_C"/>
</dbReference>
<dbReference type="InterPro" id="IPR040079">
    <property type="entry name" value="Glutathione_S-Trfase"/>
</dbReference>
<dbReference type="Pfam" id="PF00043">
    <property type="entry name" value="GST_C"/>
    <property type="match status" value="1"/>
</dbReference>
<dbReference type="EMBL" id="FQWM01000004">
    <property type="protein sequence ID" value="SHH24231.1"/>
    <property type="molecule type" value="Genomic_DNA"/>
</dbReference>
<evidence type="ECO:0000259" key="1">
    <source>
        <dbReference type="PROSITE" id="PS50404"/>
    </source>
</evidence>
<sequence length="245" mass="27871">MQTLYHSPYSTCSQKVRLCLFEKGIDFEAIALDFWKEEHLTPEYLALNPNGVVPTLVHDGEPVIDSSVIVEYLDEVFPDPALSPKDALGKARMRAWLRFLEEVPTVAIRVPSFNKAFVQLWADKSDEELEQQAQARPLRTALYKSLGRDGVGTEEYDASLKRLRMTIERMEKALSASEWICGDSFSLADVCVIPTIDRMNDLGLSHIWGDTPHVQRWWSAVQQRDCFKQTFAPGTRVSERYAISS</sequence>
<dbReference type="Pfam" id="PF13417">
    <property type="entry name" value="GST_N_3"/>
    <property type="match status" value="1"/>
</dbReference>
<dbReference type="PANTHER" id="PTHR43968:SF6">
    <property type="entry name" value="GLUTATHIONE S-TRANSFERASE OMEGA"/>
    <property type="match status" value="1"/>
</dbReference>
<dbReference type="Gene3D" id="1.20.1050.10">
    <property type="match status" value="1"/>
</dbReference>
<name>A0A1M5RD79_9RHOB</name>
<dbReference type="InterPro" id="IPR036282">
    <property type="entry name" value="Glutathione-S-Trfase_C_sf"/>
</dbReference>
<keyword evidence="4" id="KW-1185">Reference proteome</keyword>
<reference evidence="4" key="1">
    <citation type="submission" date="2016-11" db="EMBL/GenBank/DDBJ databases">
        <authorList>
            <person name="Varghese N."/>
            <person name="Submissions S."/>
        </authorList>
    </citation>
    <scope>NUCLEOTIDE SEQUENCE [LARGE SCALE GENOMIC DNA]</scope>
    <source>
        <strain evidence="4">DSM 28223</strain>
    </source>
</reference>
<dbReference type="CDD" id="cd00570">
    <property type="entry name" value="GST_N_family"/>
    <property type="match status" value="1"/>
</dbReference>
<dbReference type="RefSeq" id="WP_072793055.1">
    <property type="nucleotide sequence ID" value="NZ_FQWM01000004.1"/>
</dbReference>
<dbReference type="PROSITE" id="PS50404">
    <property type="entry name" value="GST_NTER"/>
    <property type="match status" value="1"/>
</dbReference>
<dbReference type="SUPFAM" id="SSF47616">
    <property type="entry name" value="GST C-terminal domain-like"/>
    <property type="match status" value="1"/>
</dbReference>
<evidence type="ECO:0000259" key="2">
    <source>
        <dbReference type="PROSITE" id="PS50405"/>
    </source>
</evidence>
<protein>
    <submittedName>
        <fullName evidence="3">Glutathione S-transferase</fullName>
    </submittedName>
</protein>
<dbReference type="AlphaFoldDB" id="A0A1M5RD79"/>
<dbReference type="GO" id="GO:0005737">
    <property type="term" value="C:cytoplasm"/>
    <property type="evidence" value="ECO:0007669"/>
    <property type="project" value="TreeGrafter"/>
</dbReference>
<evidence type="ECO:0000313" key="4">
    <source>
        <dbReference type="Proteomes" id="UP000184211"/>
    </source>
</evidence>
<dbReference type="InterPro" id="IPR004045">
    <property type="entry name" value="Glutathione_S-Trfase_N"/>
</dbReference>
<dbReference type="OrthoDB" id="9810080at2"/>
<dbReference type="SFLD" id="SFLDS00019">
    <property type="entry name" value="Glutathione_Transferase_(cytos"/>
    <property type="match status" value="1"/>
</dbReference>
<dbReference type="InterPro" id="IPR010987">
    <property type="entry name" value="Glutathione-S-Trfase_C-like"/>
</dbReference>
<dbReference type="CDD" id="cd00299">
    <property type="entry name" value="GST_C_family"/>
    <property type="match status" value="1"/>
</dbReference>
<dbReference type="PROSITE" id="PS50405">
    <property type="entry name" value="GST_CTER"/>
    <property type="match status" value="1"/>
</dbReference>
<dbReference type="GO" id="GO:0016740">
    <property type="term" value="F:transferase activity"/>
    <property type="evidence" value="ECO:0007669"/>
    <property type="project" value="UniProtKB-KW"/>
</dbReference>
<keyword evidence="3" id="KW-0808">Transferase</keyword>
<dbReference type="Gene3D" id="3.40.30.10">
    <property type="entry name" value="Glutaredoxin"/>
    <property type="match status" value="1"/>
</dbReference>
<gene>
    <name evidence="3" type="ORF">SAMN04488044_2164</name>
</gene>
<feature type="domain" description="GST C-terminal" evidence="2">
    <location>
        <begin position="111"/>
        <end position="244"/>
    </location>
</feature>
<accession>A0A1M5RD79</accession>
<dbReference type="InterPro" id="IPR036249">
    <property type="entry name" value="Thioredoxin-like_sf"/>
</dbReference>